<dbReference type="NCBIfam" id="TIGR00756">
    <property type="entry name" value="PPR"/>
    <property type="match status" value="5"/>
</dbReference>
<comment type="caution">
    <text evidence="5">The sequence shown here is derived from an EMBL/GenBank/DDBJ whole genome shotgun (WGS) entry which is preliminary data.</text>
</comment>
<feature type="repeat" description="PPR" evidence="3">
    <location>
        <begin position="179"/>
        <end position="209"/>
    </location>
</feature>
<dbReference type="FunFam" id="1.25.40.10:FF:000348">
    <property type="entry name" value="Pentatricopeptide repeat-containing protein chloroplastic"/>
    <property type="match status" value="1"/>
</dbReference>
<dbReference type="InterPro" id="IPR032867">
    <property type="entry name" value="DYW_dom"/>
</dbReference>
<sequence length="618" mass="69065">MDALCLSVSPSSAPSPQALLHSFNSPWELKQLHAHLIKSSVPLSSLPLPRVAAVCGPSPAGFPYAHRILTIVQGPASTTSLWNSCLKALAEGDSPSDAILLFYRLRDLDVLPDTFTCSFVLKACTKLLDLENGRIIHGYVEKLGLRWNLFLENMIVNLYASCGEMGDAEKLFDSMPKRDTVTWNTMITQSLKRGYTDKAHSYFTRMPERSVRSWTAMISGLAQCGKHEEALQLFRKMKGTDLRPNEVTVVAVLAACAAVGSLDLGREIHEFSDKSGFTKNTHISNTLVDMYVKCGCLEEALKVFNAMEERTIVSWSAMVYGLAMHGKGQEALSLFDQMVRMGVRPNGVTFVGLLHACSHMGLVDQGREFFAEMIRDYGMNPNIEHYGCIVDLLSRAGHLKEAREFIKNMPMEPNEVVWGAFLGGCAVHKNIELAEEATEHLSQLDPHNDGYYIVLSNIYANAKRWEDVARVRRLMRSRGVKKTPGCSTITIDGEVHRFVAGDLGHDGAEEMSQRWEVLLGKMKSRGYVPNTSVVLLDIEESEKEKFLYRHSEKLALVYGLINTRAGTTITIMKNLRVCQDCHEALKVASEVTSREIVVRDRNRFHLFKDGICSCGDYW</sequence>
<keyword evidence="6" id="KW-1185">Reference proteome</keyword>
<feature type="repeat" description="PPR" evidence="3">
    <location>
        <begin position="280"/>
        <end position="310"/>
    </location>
</feature>
<evidence type="ECO:0000313" key="5">
    <source>
        <dbReference type="EMBL" id="KAK4771111.1"/>
    </source>
</evidence>
<protein>
    <recommendedName>
        <fullName evidence="4">DYW domain-containing protein</fullName>
    </recommendedName>
</protein>
<comment type="similarity">
    <text evidence="1">Belongs to the PPR family. PCMP-H subfamily.</text>
</comment>
<dbReference type="InterPro" id="IPR002885">
    <property type="entry name" value="PPR_rpt"/>
</dbReference>
<evidence type="ECO:0000256" key="1">
    <source>
        <dbReference type="ARBA" id="ARBA00006643"/>
    </source>
</evidence>
<feature type="repeat" description="PPR" evidence="3">
    <location>
        <begin position="210"/>
        <end position="244"/>
    </location>
</feature>
<dbReference type="EMBL" id="JAXIOK010000005">
    <property type="protein sequence ID" value="KAK4771111.1"/>
    <property type="molecule type" value="Genomic_DNA"/>
</dbReference>
<evidence type="ECO:0000256" key="3">
    <source>
        <dbReference type="PROSITE-ProRule" id="PRU00708"/>
    </source>
</evidence>
<dbReference type="InterPro" id="IPR046848">
    <property type="entry name" value="E_motif"/>
</dbReference>
<gene>
    <name evidence="5" type="ORF">SAY87_031643</name>
</gene>
<organism evidence="5 6">
    <name type="scientific">Trapa incisa</name>
    <dbReference type="NCBI Taxonomy" id="236973"/>
    <lineage>
        <taxon>Eukaryota</taxon>
        <taxon>Viridiplantae</taxon>
        <taxon>Streptophyta</taxon>
        <taxon>Embryophyta</taxon>
        <taxon>Tracheophyta</taxon>
        <taxon>Spermatophyta</taxon>
        <taxon>Magnoliopsida</taxon>
        <taxon>eudicotyledons</taxon>
        <taxon>Gunneridae</taxon>
        <taxon>Pentapetalae</taxon>
        <taxon>rosids</taxon>
        <taxon>malvids</taxon>
        <taxon>Myrtales</taxon>
        <taxon>Lythraceae</taxon>
        <taxon>Trapa</taxon>
    </lineage>
</organism>
<dbReference type="AlphaFoldDB" id="A0AAN7KXL1"/>
<dbReference type="PROSITE" id="PS51375">
    <property type="entry name" value="PPR"/>
    <property type="match status" value="5"/>
</dbReference>
<name>A0AAN7KXL1_9MYRT</name>
<dbReference type="Proteomes" id="UP001345219">
    <property type="component" value="Chromosome 24"/>
</dbReference>
<dbReference type="Pfam" id="PF14432">
    <property type="entry name" value="DYW_deaminase"/>
    <property type="match status" value="1"/>
</dbReference>
<evidence type="ECO:0000256" key="2">
    <source>
        <dbReference type="ARBA" id="ARBA00022737"/>
    </source>
</evidence>
<evidence type="ECO:0000313" key="6">
    <source>
        <dbReference type="Proteomes" id="UP001345219"/>
    </source>
</evidence>
<dbReference type="Pfam" id="PF13041">
    <property type="entry name" value="PPR_2"/>
    <property type="match status" value="2"/>
</dbReference>
<keyword evidence="2" id="KW-0677">Repeat</keyword>
<feature type="domain" description="DYW" evidence="4">
    <location>
        <begin position="526"/>
        <end position="618"/>
    </location>
</feature>
<accession>A0AAN7KXL1</accession>
<dbReference type="GO" id="GO:0009451">
    <property type="term" value="P:RNA modification"/>
    <property type="evidence" value="ECO:0007669"/>
    <property type="project" value="InterPro"/>
</dbReference>
<proteinExistence type="inferred from homology"/>
<feature type="repeat" description="PPR" evidence="3">
    <location>
        <begin position="311"/>
        <end position="345"/>
    </location>
</feature>
<dbReference type="Pfam" id="PF20431">
    <property type="entry name" value="E_motif"/>
    <property type="match status" value="1"/>
</dbReference>
<feature type="repeat" description="PPR" evidence="3">
    <location>
        <begin position="346"/>
        <end position="381"/>
    </location>
</feature>
<dbReference type="Gene3D" id="1.25.40.10">
    <property type="entry name" value="Tetratricopeptide repeat domain"/>
    <property type="match status" value="3"/>
</dbReference>
<dbReference type="Pfam" id="PF01535">
    <property type="entry name" value="PPR"/>
    <property type="match status" value="3"/>
</dbReference>
<dbReference type="InterPro" id="IPR011990">
    <property type="entry name" value="TPR-like_helical_dom_sf"/>
</dbReference>
<dbReference type="InterPro" id="IPR046960">
    <property type="entry name" value="PPR_At4g14850-like_plant"/>
</dbReference>
<dbReference type="GO" id="GO:0008270">
    <property type="term" value="F:zinc ion binding"/>
    <property type="evidence" value="ECO:0007669"/>
    <property type="project" value="InterPro"/>
</dbReference>
<dbReference type="SUPFAM" id="SSF48452">
    <property type="entry name" value="TPR-like"/>
    <property type="match status" value="1"/>
</dbReference>
<reference evidence="5 6" key="1">
    <citation type="journal article" date="2023" name="Hortic Res">
        <title>Pangenome of water caltrop reveals structural variations and asymmetric subgenome divergence after allopolyploidization.</title>
        <authorList>
            <person name="Zhang X."/>
            <person name="Chen Y."/>
            <person name="Wang L."/>
            <person name="Yuan Y."/>
            <person name="Fang M."/>
            <person name="Shi L."/>
            <person name="Lu R."/>
            <person name="Comes H.P."/>
            <person name="Ma Y."/>
            <person name="Chen Y."/>
            <person name="Huang G."/>
            <person name="Zhou Y."/>
            <person name="Zheng Z."/>
            <person name="Qiu Y."/>
        </authorList>
    </citation>
    <scope>NUCLEOTIDE SEQUENCE [LARGE SCALE GENOMIC DNA]</scope>
    <source>
        <tissue evidence="5">Roots</tissue>
    </source>
</reference>
<evidence type="ECO:0000259" key="4">
    <source>
        <dbReference type="Pfam" id="PF14432"/>
    </source>
</evidence>
<dbReference type="GO" id="GO:0003723">
    <property type="term" value="F:RNA binding"/>
    <property type="evidence" value="ECO:0007669"/>
    <property type="project" value="InterPro"/>
</dbReference>
<dbReference type="PANTHER" id="PTHR47926">
    <property type="entry name" value="PENTATRICOPEPTIDE REPEAT-CONTAINING PROTEIN"/>
    <property type="match status" value="1"/>
</dbReference>
<dbReference type="PANTHER" id="PTHR47926:SF458">
    <property type="entry name" value="PENTATRICOPEPTIDE REPEAT-CONTAINING PROTEIN"/>
    <property type="match status" value="1"/>
</dbReference>
<dbReference type="FunFam" id="1.25.40.10:FF:000184">
    <property type="entry name" value="Pentatricopeptide repeat-containing protein, chloroplastic"/>
    <property type="match status" value="1"/>
</dbReference>